<dbReference type="Proteomes" id="UP001303946">
    <property type="component" value="Chromosome"/>
</dbReference>
<sequence>MNIRIGAAMLALLATPLLVQAQTVMVYGEGQQPTPQEVADILFRGASEATKLRGQAPINGRSPFALLEQTPTRNPVEASAVSVPVPFDFDSATLTPKARQQLDVIAEGIRLTEGTVKVVVEGHTDAKGSVAYNESLSLRRAAAVRSYLVNVKKLPVTQLGVEGKGPHKLLDKSDPFNGSNRRVQFRAG</sequence>
<evidence type="ECO:0000256" key="4">
    <source>
        <dbReference type="PROSITE-ProRule" id="PRU00473"/>
    </source>
</evidence>
<accession>A0ABZ0D2I5</accession>
<protein>
    <submittedName>
        <fullName evidence="8">OmpA family protein</fullName>
    </submittedName>
</protein>
<dbReference type="InterPro" id="IPR036737">
    <property type="entry name" value="OmpA-like_sf"/>
</dbReference>
<dbReference type="RefSeq" id="WP_316702489.1">
    <property type="nucleotide sequence ID" value="NZ_CP136336.1"/>
</dbReference>
<evidence type="ECO:0000256" key="3">
    <source>
        <dbReference type="ARBA" id="ARBA00023237"/>
    </source>
</evidence>
<evidence type="ECO:0000259" key="7">
    <source>
        <dbReference type="PROSITE" id="PS51123"/>
    </source>
</evidence>
<dbReference type="PROSITE" id="PS51123">
    <property type="entry name" value="OMPA_2"/>
    <property type="match status" value="1"/>
</dbReference>
<dbReference type="SUPFAM" id="SSF103088">
    <property type="entry name" value="OmpA-like"/>
    <property type="match status" value="1"/>
</dbReference>
<evidence type="ECO:0000313" key="8">
    <source>
        <dbReference type="EMBL" id="WOB09540.1"/>
    </source>
</evidence>
<comment type="subcellular location">
    <subcellularLocation>
        <location evidence="1">Cell outer membrane</location>
    </subcellularLocation>
</comment>
<feature type="region of interest" description="Disordered" evidence="5">
    <location>
        <begin position="164"/>
        <end position="188"/>
    </location>
</feature>
<dbReference type="InterPro" id="IPR006665">
    <property type="entry name" value="OmpA-like"/>
</dbReference>
<evidence type="ECO:0000256" key="1">
    <source>
        <dbReference type="ARBA" id="ARBA00004442"/>
    </source>
</evidence>
<feature type="chain" id="PRO_5045937895" evidence="6">
    <location>
        <begin position="22"/>
        <end position="188"/>
    </location>
</feature>
<reference evidence="8 9" key="1">
    <citation type="submission" date="2023-10" db="EMBL/GenBank/DDBJ databases">
        <title>Bacteria for the degradation of biodegradable plastic PBAT(Polybutylene adipate terephthalate).</title>
        <authorList>
            <person name="Weon H.-Y."/>
            <person name="Yeon J."/>
        </authorList>
    </citation>
    <scope>NUCLEOTIDE SEQUENCE [LARGE SCALE GENOMIC DNA]</scope>
    <source>
        <strain evidence="8 9">SBD 7-3</strain>
    </source>
</reference>
<organism evidence="8 9">
    <name type="scientific">Piscinibacter gummiphilus</name>
    <dbReference type="NCBI Taxonomy" id="946333"/>
    <lineage>
        <taxon>Bacteria</taxon>
        <taxon>Pseudomonadati</taxon>
        <taxon>Pseudomonadota</taxon>
        <taxon>Betaproteobacteria</taxon>
        <taxon>Burkholderiales</taxon>
        <taxon>Sphaerotilaceae</taxon>
        <taxon>Piscinibacter</taxon>
    </lineage>
</organism>
<dbReference type="Pfam" id="PF00691">
    <property type="entry name" value="OmpA"/>
    <property type="match status" value="1"/>
</dbReference>
<keyword evidence="6" id="KW-0732">Signal</keyword>
<name>A0ABZ0D2I5_9BURK</name>
<evidence type="ECO:0000256" key="5">
    <source>
        <dbReference type="SAM" id="MobiDB-lite"/>
    </source>
</evidence>
<dbReference type="PANTHER" id="PTHR30329:SF21">
    <property type="entry name" value="LIPOPROTEIN YIAD-RELATED"/>
    <property type="match status" value="1"/>
</dbReference>
<keyword evidence="9" id="KW-1185">Reference proteome</keyword>
<dbReference type="InterPro" id="IPR050330">
    <property type="entry name" value="Bact_OuterMem_StrucFunc"/>
</dbReference>
<evidence type="ECO:0000313" key="9">
    <source>
        <dbReference type="Proteomes" id="UP001303946"/>
    </source>
</evidence>
<dbReference type="InterPro" id="IPR006664">
    <property type="entry name" value="OMP_bac"/>
</dbReference>
<feature type="domain" description="OmpA-like" evidence="7">
    <location>
        <begin position="74"/>
        <end position="188"/>
    </location>
</feature>
<gene>
    <name evidence="8" type="ORF">RXV79_05625</name>
</gene>
<feature type="signal peptide" evidence="6">
    <location>
        <begin position="1"/>
        <end position="21"/>
    </location>
</feature>
<keyword evidence="2 4" id="KW-0472">Membrane</keyword>
<feature type="compositionally biased region" description="Basic and acidic residues" evidence="5">
    <location>
        <begin position="164"/>
        <end position="174"/>
    </location>
</feature>
<dbReference type="PANTHER" id="PTHR30329">
    <property type="entry name" value="STATOR ELEMENT OF FLAGELLAR MOTOR COMPLEX"/>
    <property type="match status" value="1"/>
</dbReference>
<dbReference type="EMBL" id="CP136336">
    <property type="protein sequence ID" value="WOB09540.1"/>
    <property type="molecule type" value="Genomic_DNA"/>
</dbReference>
<dbReference type="Gene3D" id="3.30.1330.60">
    <property type="entry name" value="OmpA-like domain"/>
    <property type="match status" value="1"/>
</dbReference>
<dbReference type="PRINTS" id="PR01021">
    <property type="entry name" value="OMPADOMAIN"/>
</dbReference>
<keyword evidence="3" id="KW-0998">Cell outer membrane</keyword>
<evidence type="ECO:0000256" key="2">
    <source>
        <dbReference type="ARBA" id="ARBA00023136"/>
    </source>
</evidence>
<proteinExistence type="predicted"/>
<dbReference type="CDD" id="cd07185">
    <property type="entry name" value="OmpA_C-like"/>
    <property type="match status" value="1"/>
</dbReference>
<evidence type="ECO:0000256" key="6">
    <source>
        <dbReference type="SAM" id="SignalP"/>
    </source>
</evidence>